<sequence>MSNQHTTPRSYLFVPGDSARKMDKAATSSADAIILDLEDSVAPTRKAEALRVTADFLNACDSARPHPEFWVRVNASQPADALAELAALPLAHVSGIIHPKLGSHAQLERMGHWLDALEARDSIQGAPTGIVGIITETAASVVGEQARTLTRGHPRLRGYSWGTEDLSAVLGRPPIAGRTNANTALAQSMQMHCLMMAAAAGVDAIDSISANFRDLEALAAECDYARELGYTSKMAIHPAQLDTLHAGLAPGAEAIAWARQVRALVDANPDAASFQLDGRMVDQPHFNVAARILERAGETG</sequence>
<evidence type="ECO:0000313" key="5">
    <source>
        <dbReference type="EMBL" id="MFC3104982.1"/>
    </source>
</evidence>
<evidence type="ECO:0000256" key="1">
    <source>
        <dbReference type="ARBA" id="ARBA00001946"/>
    </source>
</evidence>
<gene>
    <name evidence="5" type="ORF">ACFOSU_13960</name>
</gene>
<keyword evidence="3" id="KW-0460">Magnesium</keyword>
<reference evidence="6" key="1">
    <citation type="journal article" date="2019" name="Int. J. Syst. Evol. Microbiol.">
        <title>The Global Catalogue of Microorganisms (GCM) 10K type strain sequencing project: providing services to taxonomists for standard genome sequencing and annotation.</title>
        <authorList>
            <consortium name="The Broad Institute Genomics Platform"/>
            <consortium name="The Broad Institute Genome Sequencing Center for Infectious Disease"/>
            <person name="Wu L."/>
            <person name="Ma J."/>
        </authorList>
    </citation>
    <scope>NUCLEOTIDE SEQUENCE [LARGE SCALE GENOMIC DNA]</scope>
    <source>
        <strain evidence="6">KCTC 52640</strain>
    </source>
</reference>
<keyword evidence="6" id="KW-1185">Reference proteome</keyword>
<protein>
    <submittedName>
        <fullName evidence="5">HpcH/HpaI aldolase/citrate lyase family protein</fullName>
    </submittedName>
</protein>
<dbReference type="RefSeq" id="WP_380690542.1">
    <property type="nucleotide sequence ID" value="NZ_JBHRSS010000006.1"/>
</dbReference>
<dbReference type="EMBL" id="JBHRSS010000006">
    <property type="protein sequence ID" value="MFC3104982.1"/>
    <property type="molecule type" value="Genomic_DNA"/>
</dbReference>
<dbReference type="Gene3D" id="3.20.20.60">
    <property type="entry name" value="Phosphoenolpyruvate-binding domains"/>
    <property type="match status" value="1"/>
</dbReference>
<dbReference type="InterPro" id="IPR040442">
    <property type="entry name" value="Pyrv_kinase-like_dom_sf"/>
</dbReference>
<dbReference type="PANTHER" id="PTHR32308">
    <property type="entry name" value="LYASE BETA SUBUNIT, PUTATIVE (AFU_ORTHOLOGUE AFUA_4G13030)-RELATED"/>
    <property type="match status" value="1"/>
</dbReference>
<organism evidence="5 6">
    <name type="scientific">Salinisphaera aquimarina</name>
    <dbReference type="NCBI Taxonomy" id="2094031"/>
    <lineage>
        <taxon>Bacteria</taxon>
        <taxon>Pseudomonadati</taxon>
        <taxon>Pseudomonadota</taxon>
        <taxon>Gammaproteobacteria</taxon>
        <taxon>Salinisphaerales</taxon>
        <taxon>Salinisphaeraceae</taxon>
        <taxon>Salinisphaera</taxon>
    </lineage>
</organism>
<evidence type="ECO:0000256" key="2">
    <source>
        <dbReference type="ARBA" id="ARBA00022723"/>
    </source>
</evidence>
<evidence type="ECO:0000256" key="3">
    <source>
        <dbReference type="ARBA" id="ARBA00022842"/>
    </source>
</evidence>
<proteinExistence type="predicted"/>
<dbReference type="Proteomes" id="UP001595462">
    <property type="component" value="Unassembled WGS sequence"/>
</dbReference>
<dbReference type="InterPro" id="IPR011206">
    <property type="entry name" value="Citrate_lyase_beta/mcl1/mcl2"/>
</dbReference>
<keyword evidence="5" id="KW-0456">Lyase</keyword>
<name>A0ABV7ETX4_9GAMM</name>
<dbReference type="SUPFAM" id="SSF51621">
    <property type="entry name" value="Phosphoenolpyruvate/pyruvate domain"/>
    <property type="match status" value="1"/>
</dbReference>
<dbReference type="InterPro" id="IPR015813">
    <property type="entry name" value="Pyrv/PenolPyrv_kinase-like_dom"/>
</dbReference>
<keyword evidence="2" id="KW-0479">Metal-binding</keyword>
<dbReference type="PIRSF" id="PIRSF015582">
    <property type="entry name" value="Cit_lyase_B"/>
    <property type="match status" value="1"/>
</dbReference>
<evidence type="ECO:0000313" key="6">
    <source>
        <dbReference type="Proteomes" id="UP001595462"/>
    </source>
</evidence>
<comment type="caution">
    <text evidence="5">The sequence shown here is derived from an EMBL/GenBank/DDBJ whole genome shotgun (WGS) entry which is preliminary data.</text>
</comment>
<comment type="cofactor">
    <cofactor evidence="1">
        <name>Mg(2+)</name>
        <dbReference type="ChEBI" id="CHEBI:18420"/>
    </cofactor>
</comment>
<feature type="domain" description="HpcH/HpaI aldolase/citrate lyase" evidence="4">
    <location>
        <begin position="9"/>
        <end position="238"/>
    </location>
</feature>
<evidence type="ECO:0000259" key="4">
    <source>
        <dbReference type="Pfam" id="PF03328"/>
    </source>
</evidence>
<dbReference type="InterPro" id="IPR005000">
    <property type="entry name" value="Aldolase/citrate-lyase_domain"/>
</dbReference>
<dbReference type="PANTHER" id="PTHR32308:SF0">
    <property type="entry name" value="HPCH_HPAI ALDOLASE_CITRATE LYASE DOMAIN-CONTAINING PROTEIN"/>
    <property type="match status" value="1"/>
</dbReference>
<dbReference type="GO" id="GO:0016829">
    <property type="term" value="F:lyase activity"/>
    <property type="evidence" value="ECO:0007669"/>
    <property type="project" value="UniProtKB-KW"/>
</dbReference>
<accession>A0ABV7ETX4</accession>
<dbReference type="Pfam" id="PF03328">
    <property type="entry name" value="HpcH_HpaI"/>
    <property type="match status" value="1"/>
</dbReference>